<dbReference type="PANTHER" id="PTHR22916:SF3">
    <property type="entry name" value="UDP-GLCNAC:BETAGAL BETA-1,3-N-ACETYLGLUCOSAMINYLTRANSFERASE-LIKE PROTEIN 1"/>
    <property type="match status" value="1"/>
</dbReference>
<dbReference type="EMBL" id="AFBR01000094">
    <property type="protein sequence ID" value="EGG50358.1"/>
    <property type="molecule type" value="Genomic_DNA"/>
</dbReference>
<dbReference type="SUPFAM" id="SSF53448">
    <property type="entry name" value="Nucleotide-diphospho-sugar transferases"/>
    <property type="match status" value="1"/>
</dbReference>
<comment type="caution">
    <text evidence="2">The sequence shown here is derived from an EMBL/GenBank/DDBJ whole genome shotgun (WGS) entry which is preliminary data.</text>
</comment>
<dbReference type="eggNOG" id="COG1216">
    <property type="taxonomic scope" value="Bacteria"/>
</dbReference>
<proteinExistence type="predicted"/>
<feature type="domain" description="Glycosyltransferase 2-like" evidence="1">
    <location>
        <begin position="7"/>
        <end position="159"/>
    </location>
</feature>
<name>F3QYT9_9BACT</name>
<dbReference type="Pfam" id="PF00535">
    <property type="entry name" value="Glycos_transf_2"/>
    <property type="match status" value="1"/>
</dbReference>
<dbReference type="InterPro" id="IPR001173">
    <property type="entry name" value="Glyco_trans_2-like"/>
</dbReference>
<evidence type="ECO:0000259" key="1">
    <source>
        <dbReference type="Pfam" id="PF00535"/>
    </source>
</evidence>
<keyword evidence="2" id="KW-0808">Transferase</keyword>
<evidence type="ECO:0000313" key="3">
    <source>
        <dbReference type="Proteomes" id="UP000005546"/>
    </source>
</evidence>
<dbReference type="AlphaFoldDB" id="F3QYT9"/>
<dbReference type="GeneID" id="98397247"/>
<keyword evidence="3" id="KW-1185">Reference proteome</keyword>
<dbReference type="STRING" id="762982.HMPREF9442_03383"/>
<dbReference type="HOGENOM" id="CLU_025996_21_0_10"/>
<dbReference type="RefSeq" id="WP_008630180.1">
    <property type="nucleotide sequence ID" value="NZ_GL883887.1"/>
</dbReference>
<reference evidence="2 3" key="1">
    <citation type="submission" date="2011-02" db="EMBL/GenBank/DDBJ databases">
        <authorList>
            <person name="Weinstock G."/>
            <person name="Sodergren E."/>
            <person name="Clifton S."/>
            <person name="Fulton L."/>
            <person name="Fulton B."/>
            <person name="Courtney L."/>
            <person name="Fronick C."/>
            <person name="Harrison M."/>
            <person name="Strong C."/>
            <person name="Farmer C."/>
            <person name="Delahaunty K."/>
            <person name="Markovic C."/>
            <person name="Hall O."/>
            <person name="Minx P."/>
            <person name="Tomlinson C."/>
            <person name="Mitreva M."/>
            <person name="Hou S."/>
            <person name="Chen J."/>
            <person name="Wollam A."/>
            <person name="Pepin K.H."/>
            <person name="Johnson M."/>
            <person name="Bhonagiri V."/>
            <person name="Zhang X."/>
            <person name="Suruliraj S."/>
            <person name="Warren W."/>
            <person name="Chinwalla A."/>
            <person name="Mardis E.R."/>
            <person name="Wilson R.K."/>
        </authorList>
    </citation>
    <scope>NUCLEOTIDE SEQUENCE [LARGE SCALE GENOMIC DNA]</scope>
    <source>
        <strain evidence="2 3">YIT 11841</strain>
    </source>
</reference>
<protein>
    <submittedName>
        <fullName evidence="2">Glycosyltransferase, group 2 family protein</fullName>
    </submittedName>
</protein>
<dbReference type="CDD" id="cd06433">
    <property type="entry name" value="GT_2_WfgS_like"/>
    <property type="match status" value="1"/>
</dbReference>
<evidence type="ECO:0000313" key="2">
    <source>
        <dbReference type="EMBL" id="EGG50358.1"/>
    </source>
</evidence>
<dbReference type="InterPro" id="IPR029044">
    <property type="entry name" value="Nucleotide-diphossugar_trans"/>
</dbReference>
<gene>
    <name evidence="2" type="ORF">HMPREF9442_03383</name>
</gene>
<dbReference type="Gene3D" id="3.90.550.10">
    <property type="entry name" value="Spore Coat Polysaccharide Biosynthesis Protein SpsA, Chain A"/>
    <property type="match status" value="1"/>
</dbReference>
<dbReference type="Proteomes" id="UP000005546">
    <property type="component" value="Unassembled WGS sequence"/>
</dbReference>
<dbReference type="OrthoDB" id="9788101at2"/>
<accession>F3QYT9</accession>
<sequence>MKYPVISVVTICYNSVNTLEETIKSVVEQKYPYIDYVIIDGGSTDGTLDIIEQYKEHLGYFCSEPDKGISDAFNKGIFHAKGDLIVIINSDDILLPNALEVVAKFYEPDVDVYRGNVIIRNKDTGFTGRDIPSMKFPLMPFFVNVDHQGTFVTAAAYRRWGGYDLKFRYMMDHDFLTRAYQGGARFKYIPADLAEFRLGGVSVAPISAKRYDIEHIVLNNGGGRWLAKFCYFYFWAFDCVKRLIICIFGIDMLKRMHYAKTNKG</sequence>
<dbReference type="PANTHER" id="PTHR22916">
    <property type="entry name" value="GLYCOSYLTRANSFERASE"/>
    <property type="match status" value="1"/>
</dbReference>
<organism evidence="2 3">
    <name type="scientific">Paraprevotella xylaniphila YIT 11841</name>
    <dbReference type="NCBI Taxonomy" id="762982"/>
    <lineage>
        <taxon>Bacteria</taxon>
        <taxon>Pseudomonadati</taxon>
        <taxon>Bacteroidota</taxon>
        <taxon>Bacteroidia</taxon>
        <taxon>Bacteroidales</taxon>
        <taxon>Prevotellaceae</taxon>
        <taxon>Paraprevotella</taxon>
    </lineage>
</organism>
<dbReference type="GO" id="GO:0016758">
    <property type="term" value="F:hexosyltransferase activity"/>
    <property type="evidence" value="ECO:0007669"/>
    <property type="project" value="UniProtKB-ARBA"/>
</dbReference>